<dbReference type="PROSITE" id="PS50043">
    <property type="entry name" value="HTH_LUXR_2"/>
    <property type="match status" value="1"/>
</dbReference>
<sequence length="225" mass="23656">MASEPVDAGWRVALVIKDAIHRYGIDGMLRATALTASSRHLGFGGQDIRGCDGKGLDIVLAAAADLESEHIRDAVRELCGRGPGLLLLLDGPDSLDAPWIATCGAKGFLDWSALEPRTLADAVSDVMAGKFYVSAGLAQRLVTRAGQVSPSGPPQRIPAGAALTARELQVLRLIADGLSNKQVSRRLLISEHGVKRLVGSILAKLNCPNRTLAVVRAKDNGLLAA</sequence>
<evidence type="ECO:0000313" key="6">
    <source>
        <dbReference type="EMBL" id="GDY68139.1"/>
    </source>
</evidence>
<dbReference type="SUPFAM" id="SSF46894">
    <property type="entry name" value="C-terminal effector domain of the bipartite response regulators"/>
    <property type="match status" value="1"/>
</dbReference>
<reference evidence="5" key="1">
    <citation type="submission" date="2017-08" db="EMBL/GenBank/DDBJ databases">
        <title>Disruption of autoregulator-receptor homologue AvaR3 activates the production of cryptic phthoxazolin A in Streptomyces avermitilis.</title>
        <authorList>
            <person name="Suroto D.A."/>
            <person name="Kitani S."/>
            <person name="Miyamoto K."/>
            <person name="Sakihama Y."/>
            <person name="Arai M."/>
            <person name="Ikeda H."/>
            <person name="Nihira T."/>
        </authorList>
    </citation>
    <scope>NUCLEOTIDE SEQUENCE</scope>
    <source>
        <strain evidence="5">KA-320</strain>
    </source>
</reference>
<keyword evidence="2" id="KW-0238">DNA-binding</keyword>
<name>A0A224AUB3_STRAX</name>
<reference evidence="7 8" key="2">
    <citation type="submission" date="2019-04" db="EMBL/GenBank/DDBJ databases">
        <title>Draft genome sequences of Streptomyces avermitilis ATCC 31267.</title>
        <authorList>
            <person name="Komaki H."/>
            <person name="Tamura T."/>
            <person name="Hosoyama A."/>
        </authorList>
    </citation>
    <scope>NUCLEOTIDE SEQUENCE [LARGE SCALE GENOMIC DNA]</scope>
    <source>
        <strain evidence="7 8">ATCC 31267</strain>
    </source>
</reference>
<feature type="domain" description="HTH luxR-type" evidence="4">
    <location>
        <begin position="156"/>
        <end position="221"/>
    </location>
</feature>
<dbReference type="Pfam" id="PF00196">
    <property type="entry name" value="GerE"/>
    <property type="match status" value="1"/>
</dbReference>
<reference evidence="6 9" key="3">
    <citation type="submission" date="2019-04" db="EMBL/GenBank/DDBJ databases">
        <title>Draft genome sequences of Streptomyces avermitilis NBRC 14893.</title>
        <authorList>
            <person name="Komaki H."/>
            <person name="Tamura T."/>
            <person name="Hosoyama A."/>
        </authorList>
    </citation>
    <scope>NUCLEOTIDE SEQUENCE [LARGE SCALE GENOMIC DNA]</scope>
    <source>
        <strain evidence="6 9">NBRC 14893</strain>
    </source>
</reference>
<dbReference type="Proteomes" id="UP000302139">
    <property type="component" value="Unassembled WGS sequence"/>
</dbReference>
<dbReference type="Gene3D" id="3.40.50.2300">
    <property type="match status" value="1"/>
</dbReference>
<protein>
    <submittedName>
        <fullName evidence="5">Putative LuxR-family transcriptional regulator</fullName>
    </submittedName>
</protein>
<dbReference type="SMART" id="SM00421">
    <property type="entry name" value="HTH_LUXR"/>
    <property type="match status" value="1"/>
</dbReference>
<dbReference type="PRINTS" id="PR00038">
    <property type="entry name" value="HTHLUXR"/>
</dbReference>
<dbReference type="PANTHER" id="PTHR44688:SF16">
    <property type="entry name" value="DNA-BINDING TRANSCRIPTIONAL ACTIVATOR DEVR_DOSR"/>
    <property type="match status" value="1"/>
</dbReference>
<organism evidence="5">
    <name type="scientific">Streptomyces avermitilis</name>
    <dbReference type="NCBI Taxonomy" id="33903"/>
    <lineage>
        <taxon>Bacteria</taxon>
        <taxon>Bacillati</taxon>
        <taxon>Actinomycetota</taxon>
        <taxon>Actinomycetes</taxon>
        <taxon>Kitasatosporales</taxon>
        <taxon>Streptomycetaceae</taxon>
        <taxon>Streptomyces</taxon>
    </lineage>
</organism>
<dbReference type="AlphaFoldDB" id="A0A224AUB3"/>
<dbReference type="InterPro" id="IPR016032">
    <property type="entry name" value="Sig_transdc_resp-reg_C-effctor"/>
</dbReference>
<evidence type="ECO:0000313" key="7">
    <source>
        <dbReference type="EMBL" id="GDY71517.1"/>
    </source>
</evidence>
<evidence type="ECO:0000259" key="4">
    <source>
        <dbReference type="PROSITE" id="PS50043"/>
    </source>
</evidence>
<evidence type="ECO:0000256" key="3">
    <source>
        <dbReference type="ARBA" id="ARBA00023163"/>
    </source>
</evidence>
<dbReference type="EMBL" id="BJHX01000001">
    <property type="protein sequence ID" value="GDY68139.1"/>
    <property type="molecule type" value="Genomic_DNA"/>
</dbReference>
<gene>
    <name evidence="6" type="ORF">SAV14893_075320</name>
    <name evidence="7" type="ORF">SAV31267_010020</name>
</gene>
<evidence type="ECO:0000256" key="2">
    <source>
        <dbReference type="ARBA" id="ARBA00023125"/>
    </source>
</evidence>
<dbReference type="EMBL" id="LC315614">
    <property type="protein sequence ID" value="BBA21085.1"/>
    <property type="molecule type" value="Genomic_DNA"/>
</dbReference>
<dbReference type="CDD" id="cd06170">
    <property type="entry name" value="LuxR_C_like"/>
    <property type="match status" value="1"/>
</dbReference>
<dbReference type="GO" id="GO:0006355">
    <property type="term" value="P:regulation of DNA-templated transcription"/>
    <property type="evidence" value="ECO:0007669"/>
    <property type="project" value="InterPro"/>
</dbReference>
<dbReference type="GO" id="GO:0003677">
    <property type="term" value="F:DNA binding"/>
    <property type="evidence" value="ECO:0007669"/>
    <property type="project" value="UniProtKB-KW"/>
</dbReference>
<dbReference type="PANTHER" id="PTHR44688">
    <property type="entry name" value="DNA-BINDING TRANSCRIPTIONAL ACTIVATOR DEVR_DOSR"/>
    <property type="match status" value="1"/>
</dbReference>
<evidence type="ECO:0000313" key="9">
    <source>
        <dbReference type="Proteomes" id="UP000302139"/>
    </source>
</evidence>
<dbReference type="Proteomes" id="UP000299211">
    <property type="component" value="Unassembled WGS sequence"/>
</dbReference>
<evidence type="ECO:0000313" key="5">
    <source>
        <dbReference type="EMBL" id="BBA21085.1"/>
    </source>
</evidence>
<keyword evidence="1" id="KW-0805">Transcription regulation</keyword>
<dbReference type="InterPro" id="IPR000792">
    <property type="entry name" value="Tscrpt_reg_LuxR_C"/>
</dbReference>
<accession>A0A224AUB3</accession>
<evidence type="ECO:0000256" key="1">
    <source>
        <dbReference type="ARBA" id="ARBA00023015"/>
    </source>
</evidence>
<evidence type="ECO:0000313" key="8">
    <source>
        <dbReference type="Proteomes" id="UP000299211"/>
    </source>
</evidence>
<dbReference type="EMBL" id="BJHY01000001">
    <property type="protein sequence ID" value="GDY71517.1"/>
    <property type="molecule type" value="Genomic_DNA"/>
</dbReference>
<keyword evidence="3" id="KW-0804">Transcription</keyword>
<proteinExistence type="predicted"/>